<sequence length="63" mass="7471">MTHGNSDRFEKIDCWSDRLDTTNGIAHIHNGIQIFQFKILVRQTFHDEFYLCRPLIIMNMCNA</sequence>
<dbReference type="RefSeq" id="WP_323263550.1">
    <property type="nucleotide sequence ID" value="NZ_JAYGIE010000135.1"/>
</dbReference>
<organism evidence="1 2">
    <name type="scientific">Pseudanabaena galeata UHCC 0370</name>
    <dbReference type="NCBI Taxonomy" id="3110310"/>
    <lineage>
        <taxon>Bacteria</taxon>
        <taxon>Bacillati</taxon>
        <taxon>Cyanobacteriota</taxon>
        <taxon>Cyanophyceae</taxon>
        <taxon>Pseudanabaenales</taxon>
        <taxon>Pseudanabaenaceae</taxon>
        <taxon>Pseudanabaena</taxon>
    </lineage>
</organism>
<accession>A0ABU5TR19</accession>
<evidence type="ECO:0000313" key="2">
    <source>
        <dbReference type="Proteomes" id="UP001301388"/>
    </source>
</evidence>
<protein>
    <submittedName>
        <fullName evidence="1">Uncharacterized protein</fullName>
    </submittedName>
</protein>
<proteinExistence type="predicted"/>
<dbReference type="Proteomes" id="UP001301388">
    <property type="component" value="Unassembled WGS sequence"/>
</dbReference>
<dbReference type="EMBL" id="JAYGIE010000135">
    <property type="protein sequence ID" value="MEA5480585.1"/>
    <property type="molecule type" value="Genomic_DNA"/>
</dbReference>
<keyword evidence="2" id="KW-1185">Reference proteome</keyword>
<gene>
    <name evidence="1" type="ORF">VB774_23360</name>
</gene>
<evidence type="ECO:0000313" key="1">
    <source>
        <dbReference type="EMBL" id="MEA5480585.1"/>
    </source>
</evidence>
<name>A0ABU5TR19_9CYAN</name>
<reference evidence="1 2" key="1">
    <citation type="submission" date="2023-12" db="EMBL/GenBank/DDBJ databases">
        <title>Baltic Sea Cyanobacteria.</title>
        <authorList>
            <person name="Delbaje E."/>
            <person name="Fewer D.P."/>
            <person name="Shishido T.K."/>
        </authorList>
    </citation>
    <scope>NUCLEOTIDE SEQUENCE [LARGE SCALE GENOMIC DNA]</scope>
    <source>
        <strain evidence="1 2">UHCC 0370</strain>
    </source>
</reference>
<comment type="caution">
    <text evidence="1">The sequence shown here is derived from an EMBL/GenBank/DDBJ whole genome shotgun (WGS) entry which is preliminary data.</text>
</comment>